<dbReference type="Proteomes" id="UP000054721">
    <property type="component" value="Unassembled WGS sequence"/>
</dbReference>
<dbReference type="OrthoDB" id="5939094at2759"/>
<gene>
    <name evidence="1" type="ORF">T02_2793</name>
</gene>
<evidence type="ECO:0000313" key="1">
    <source>
        <dbReference type="EMBL" id="KRZ63138.1"/>
    </source>
</evidence>
<sequence>MQLAIKTHLLERFLRHYHIKSFEKGGPPCTALEQRALGLSGRQPGHSIPRTASGIARSPTYSRVEQHALESYHIFTRQRESNPMSPARQAIRLATVLLVAQRLIFFNS</sequence>
<name>A0A0V1LVH1_9BILA</name>
<comment type="caution">
    <text evidence="1">The sequence shown here is derived from an EMBL/GenBank/DDBJ whole genome shotgun (WGS) entry which is preliminary data.</text>
</comment>
<accession>A0A0V1LVH1</accession>
<dbReference type="EMBL" id="JYDW01000003">
    <property type="protein sequence ID" value="KRZ63138.1"/>
    <property type="molecule type" value="Genomic_DNA"/>
</dbReference>
<dbReference type="AlphaFoldDB" id="A0A0V1LVH1"/>
<reference evidence="1 2" key="1">
    <citation type="submission" date="2015-05" db="EMBL/GenBank/DDBJ databases">
        <title>Evolution of Trichinella species and genotypes.</title>
        <authorList>
            <person name="Korhonen P.K."/>
            <person name="Edoardo P."/>
            <person name="Giuseppe L.R."/>
            <person name="Gasser R.B."/>
        </authorList>
    </citation>
    <scope>NUCLEOTIDE SEQUENCE [LARGE SCALE GENOMIC DNA]</scope>
    <source>
        <strain evidence="1">ISS10</strain>
    </source>
</reference>
<keyword evidence="2" id="KW-1185">Reference proteome</keyword>
<evidence type="ECO:0000313" key="2">
    <source>
        <dbReference type="Proteomes" id="UP000054721"/>
    </source>
</evidence>
<proteinExistence type="predicted"/>
<organism evidence="1 2">
    <name type="scientific">Trichinella nativa</name>
    <dbReference type="NCBI Taxonomy" id="6335"/>
    <lineage>
        <taxon>Eukaryota</taxon>
        <taxon>Metazoa</taxon>
        <taxon>Ecdysozoa</taxon>
        <taxon>Nematoda</taxon>
        <taxon>Enoplea</taxon>
        <taxon>Dorylaimia</taxon>
        <taxon>Trichinellida</taxon>
        <taxon>Trichinellidae</taxon>
        <taxon>Trichinella</taxon>
    </lineage>
</organism>
<protein>
    <submittedName>
        <fullName evidence="1">Uncharacterized protein</fullName>
    </submittedName>
</protein>